<dbReference type="GO" id="GO:0005886">
    <property type="term" value="C:plasma membrane"/>
    <property type="evidence" value="ECO:0007669"/>
    <property type="project" value="TreeGrafter"/>
</dbReference>
<evidence type="ECO:0000313" key="7">
    <source>
        <dbReference type="Proteomes" id="UP001172155"/>
    </source>
</evidence>
<dbReference type="PANTHER" id="PTHR12483">
    <property type="entry name" value="SOLUTE CARRIER FAMILY 31 COPPER TRANSPORTERS"/>
    <property type="match status" value="1"/>
</dbReference>
<dbReference type="EMBL" id="JAUKUD010000005">
    <property type="protein sequence ID" value="KAK0742969.1"/>
    <property type="molecule type" value="Genomic_DNA"/>
</dbReference>
<sequence>MPLAICRPSPLFPDHSLPLPSRHLNMNHHQHDSMPGMSGGASTTTSSSASTMDMGSSGGGGMAMTFFQSTSTPLLFYGTAPQTPGQYAGACLALALLAVLACALISLKAVLQRSVWVPAPRRAAEEWLLDADEKAAAANTGQHRDLRVGGSSEVGALRTEMRKWWAAWRYMTLAQRAGMAGFEVLIVGVGMLAVMTMNVGYFLSVLAGIWVGTLLLGAVTPATDGLQHC</sequence>
<evidence type="ECO:0000256" key="1">
    <source>
        <dbReference type="ARBA" id="ARBA00022692"/>
    </source>
</evidence>
<comment type="caution">
    <text evidence="6">The sequence shown here is derived from an EMBL/GenBank/DDBJ whole genome shotgun (WGS) entry which is preliminary data.</text>
</comment>
<feature type="region of interest" description="Disordered" evidence="5">
    <location>
        <begin position="26"/>
        <end position="55"/>
    </location>
</feature>
<comment type="similarity">
    <text evidence="4">Belongs to the copper transporter (Ctr) (TC 1.A.56) family. SLC31A subfamily.</text>
</comment>
<keyword evidence="4" id="KW-0186">Copper</keyword>
<reference evidence="6" key="1">
    <citation type="submission" date="2023-06" db="EMBL/GenBank/DDBJ databases">
        <title>Genome-scale phylogeny and comparative genomics of the fungal order Sordariales.</title>
        <authorList>
            <consortium name="Lawrence Berkeley National Laboratory"/>
            <person name="Hensen N."/>
            <person name="Bonometti L."/>
            <person name="Westerberg I."/>
            <person name="Brannstrom I.O."/>
            <person name="Guillou S."/>
            <person name="Cros-Aarteil S."/>
            <person name="Calhoun S."/>
            <person name="Haridas S."/>
            <person name="Kuo A."/>
            <person name="Mondo S."/>
            <person name="Pangilinan J."/>
            <person name="Riley R."/>
            <person name="LaButti K."/>
            <person name="Andreopoulos B."/>
            <person name="Lipzen A."/>
            <person name="Chen C."/>
            <person name="Yanf M."/>
            <person name="Daum C."/>
            <person name="Ng V."/>
            <person name="Clum A."/>
            <person name="Steindorff A."/>
            <person name="Ohm R."/>
            <person name="Martin F."/>
            <person name="Silar P."/>
            <person name="Natvig D."/>
            <person name="Lalanne C."/>
            <person name="Gautier V."/>
            <person name="Ament-velasquez S.L."/>
            <person name="Kruys A."/>
            <person name="Hutchinson M.I."/>
            <person name="Powell A.J."/>
            <person name="Barry K."/>
            <person name="Miller A.N."/>
            <person name="Grigoriev I.V."/>
            <person name="Debuchy R."/>
            <person name="Gladieux P."/>
            <person name="Thoren M.H."/>
            <person name="Johannesson H."/>
        </authorList>
    </citation>
    <scope>NUCLEOTIDE SEQUENCE</scope>
    <source>
        <strain evidence="6">SMH3187-1</strain>
    </source>
</reference>
<gene>
    <name evidence="6" type="ORF">B0T18DRAFT_391838</name>
</gene>
<evidence type="ECO:0000313" key="6">
    <source>
        <dbReference type="EMBL" id="KAK0742969.1"/>
    </source>
</evidence>
<dbReference type="GO" id="GO:0005375">
    <property type="term" value="F:copper ion transmembrane transporter activity"/>
    <property type="evidence" value="ECO:0007669"/>
    <property type="project" value="UniProtKB-UniRule"/>
</dbReference>
<name>A0AA40EP81_9PEZI</name>
<accession>A0AA40EP81</accession>
<evidence type="ECO:0000256" key="2">
    <source>
        <dbReference type="ARBA" id="ARBA00022989"/>
    </source>
</evidence>
<evidence type="ECO:0000256" key="4">
    <source>
        <dbReference type="RuleBase" id="RU367022"/>
    </source>
</evidence>
<feature type="compositionally biased region" description="Low complexity" evidence="5">
    <location>
        <begin position="40"/>
        <end position="55"/>
    </location>
</feature>
<keyword evidence="4" id="KW-0187">Copper transport</keyword>
<keyword evidence="2 4" id="KW-1133">Transmembrane helix</keyword>
<feature type="transmembrane region" description="Helical" evidence="4">
    <location>
        <begin position="87"/>
        <end position="111"/>
    </location>
</feature>
<keyword evidence="4" id="KW-0813">Transport</keyword>
<dbReference type="Pfam" id="PF04145">
    <property type="entry name" value="Ctr"/>
    <property type="match status" value="1"/>
</dbReference>
<dbReference type="PANTHER" id="PTHR12483:SF120">
    <property type="entry name" value="HIGH-AFFINITY COPPER TRANSPORTER CTRA2"/>
    <property type="match status" value="1"/>
</dbReference>
<protein>
    <recommendedName>
        <fullName evidence="4">Copper transport protein</fullName>
    </recommendedName>
</protein>
<organism evidence="6 7">
    <name type="scientific">Schizothecium vesticola</name>
    <dbReference type="NCBI Taxonomy" id="314040"/>
    <lineage>
        <taxon>Eukaryota</taxon>
        <taxon>Fungi</taxon>
        <taxon>Dikarya</taxon>
        <taxon>Ascomycota</taxon>
        <taxon>Pezizomycotina</taxon>
        <taxon>Sordariomycetes</taxon>
        <taxon>Sordariomycetidae</taxon>
        <taxon>Sordariales</taxon>
        <taxon>Schizotheciaceae</taxon>
        <taxon>Schizothecium</taxon>
    </lineage>
</organism>
<dbReference type="AlphaFoldDB" id="A0AA40EP81"/>
<keyword evidence="4" id="KW-0406">Ion transport</keyword>
<dbReference type="InterPro" id="IPR007274">
    <property type="entry name" value="Cop_transporter"/>
</dbReference>
<proteinExistence type="inferred from homology"/>
<dbReference type="Proteomes" id="UP001172155">
    <property type="component" value="Unassembled WGS sequence"/>
</dbReference>
<feature type="transmembrane region" description="Helical" evidence="4">
    <location>
        <begin position="177"/>
        <end position="195"/>
    </location>
</feature>
<evidence type="ECO:0000256" key="3">
    <source>
        <dbReference type="ARBA" id="ARBA00023136"/>
    </source>
</evidence>
<evidence type="ECO:0000256" key="5">
    <source>
        <dbReference type="SAM" id="MobiDB-lite"/>
    </source>
</evidence>
<keyword evidence="3 4" id="KW-0472">Membrane</keyword>
<keyword evidence="7" id="KW-1185">Reference proteome</keyword>
<comment type="subcellular location">
    <subcellularLocation>
        <location evidence="4">Membrane</location>
        <topology evidence="4">Multi-pass membrane protein</topology>
    </subcellularLocation>
</comment>
<keyword evidence="1 4" id="KW-0812">Transmembrane</keyword>
<feature type="transmembrane region" description="Helical" evidence="4">
    <location>
        <begin position="201"/>
        <end position="219"/>
    </location>
</feature>